<gene>
    <name evidence="2" type="ORF">EDB92DRAFT_1832427</name>
</gene>
<reference evidence="2" key="1">
    <citation type="submission" date="2022-01" db="EMBL/GenBank/DDBJ databases">
        <title>Comparative genomics reveals a dynamic genome evolution in the ectomycorrhizal milk-cap (Lactarius) mushrooms.</title>
        <authorList>
            <consortium name="DOE Joint Genome Institute"/>
            <person name="Lebreton A."/>
            <person name="Tang N."/>
            <person name="Kuo A."/>
            <person name="LaButti K."/>
            <person name="Drula E."/>
            <person name="Barry K."/>
            <person name="Clum A."/>
            <person name="Lipzen A."/>
            <person name="Mousain D."/>
            <person name="Ng V."/>
            <person name="Wang R."/>
            <person name="Wang X."/>
            <person name="Dai Y."/>
            <person name="Henrissat B."/>
            <person name="Grigoriev I.V."/>
            <person name="Guerin-Laguette A."/>
            <person name="Yu F."/>
            <person name="Martin F.M."/>
        </authorList>
    </citation>
    <scope>NUCLEOTIDE SEQUENCE</scope>
    <source>
        <strain evidence="2">QP</strain>
    </source>
</reference>
<dbReference type="Proteomes" id="UP001201163">
    <property type="component" value="Unassembled WGS sequence"/>
</dbReference>
<keyword evidence="1" id="KW-0812">Transmembrane</keyword>
<evidence type="ECO:0000256" key="1">
    <source>
        <dbReference type="SAM" id="Phobius"/>
    </source>
</evidence>
<name>A0AAD4LSJ0_9AGAM</name>
<accession>A0AAD4LSJ0</accession>
<keyword evidence="1" id="KW-1133">Transmembrane helix</keyword>
<evidence type="ECO:0000313" key="2">
    <source>
        <dbReference type="EMBL" id="KAH8999097.1"/>
    </source>
</evidence>
<keyword evidence="3" id="KW-1185">Reference proteome</keyword>
<dbReference type="InterPro" id="IPR029058">
    <property type="entry name" value="AB_hydrolase_fold"/>
</dbReference>
<protein>
    <submittedName>
        <fullName evidence="2">Uncharacterized protein</fullName>
    </submittedName>
</protein>
<keyword evidence="1" id="KW-0472">Membrane</keyword>
<feature type="transmembrane region" description="Helical" evidence="1">
    <location>
        <begin position="20"/>
        <end position="43"/>
    </location>
</feature>
<dbReference type="AlphaFoldDB" id="A0AAD4LSJ0"/>
<sequence length="527" mass="60135">MAPPISEQPVRPPSRDFTYFLVLVVLVFPLWSIPLFSWAFVLYELKGGGLWNLSWHGKALFTYALAEVLFSVYHHTLYKFVNGPCPIPPGNIEELTLTFKRITQTGLADLAEYDEETINESRPGSPAEAVEALSPTDPRAVDFQNQFRNWFGGVPWSQVRRKEMCAWLYWSLFYEHIPEFDKIPPKNLKVLLDCLDLIEKRTGTTIPEGSNPNAQPKLLTLDPVSVWWRPLIYYLVVAFGDFVMKQLLIHVGGMTLGTRHGIDYLVRVPSTWDACKDPTPIVFAYGLGIGLPQYSTIIYGFLTRVPDRPLFVLLQPHISQQIFHPRFLAPKNRKETMVIMRQLLADFGWVPNPSDSRNGASDGRKPKGITLASHSNGSYVHAWFLKDAPDLVARSLYIDPVTFCGWEGDLCLKFLYNPATNGLQLIMNYFVSTEIGISNLLQRQFDWTANTLFFEEIPHARDPARNKFIVAHNDVVYCAPRIKKYLRSHGVRKGLYYNPKGQHGLALIPGTEGFNELITWLREPEQY</sequence>
<comment type="caution">
    <text evidence="2">The sequence shown here is derived from an EMBL/GenBank/DDBJ whole genome shotgun (WGS) entry which is preliminary data.</text>
</comment>
<dbReference type="EMBL" id="JAKELL010000004">
    <property type="protein sequence ID" value="KAH8999097.1"/>
    <property type="molecule type" value="Genomic_DNA"/>
</dbReference>
<proteinExistence type="predicted"/>
<dbReference type="PANTHER" id="PTHR37471">
    <property type="entry name" value="UNNAMED PRODUCT"/>
    <property type="match status" value="1"/>
</dbReference>
<organism evidence="2 3">
    <name type="scientific">Lactarius akahatsu</name>
    <dbReference type="NCBI Taxonomy" id="416441"/>
    <lineage>
        <taxon>Eukaryota</taxon>
        <taxon>Fungi</taxon>
        <taxon>Dikarya</taxon>
        <taxon>Basidiomycota</taxon>
        <taxon>Agaricomycotina</taxon>
        <taxon>Agaricomycetes</taxon>
        <taxon>Russulales</taxon>
        <taxon>Russulaceae</taxon>
        <taxon>Lactarius</taxon>
    </lineage>
</organism>
<evidence type="ECO:0000313" key="3">
    <source>
        <dbReference type="Proteomes" id="UP001201163"/>
    </source>
</evidence>
<dbReference type="PANTHER" id="PTHR37471:SF1">
    <property type="entry name" value="AB HYDROLASE-1 DOMAIN-CONTAINING PROTEIN"/>
    <property type="match status" value="1"/>
</dbReference>
<dbReference type="SUPFAM" id="SSF53474">
    <property type="entry name" value="alpha/beta-Hydrolases"/>
    <property type="match status" value="1"/>
</dbReference>